<dbReference type="AlphaFoldDB" id="A0A8T0H6J1"/>
<gene>
    <name evidence="1" type="ORF">KC19_7G093300</name>
</gene>
<sequence>MVSFRDGGGSWCNGGRCSVTVGMSCLHRGKFGLVIADEPLLPTIQGVSMCSDGGALCK</sequence>
<comment type="caution">
    <text evidence="1">The sequence shown here is derived from an EMBL/GenBank/DDBJ whole genome shotgun (WGS) entry which is preliminary data.</text>
</comment>
<proteinExistence type="predicted"/>
<evidence type="ECO:0000313" key="1">
    <source>
        <dbReference type="EMBL" id="KAG0566860.1"/>
    </source>
</evidence>
<reference evidence="1" key="1">
    <citation type="submission" date="2020-06" db="EMBL/GenBank/DDBJ databases">
        <title>WGS assembly of Ceratodon purpureus strain R40.</title>
        <authorList>
            <person name="Carey S.B."/>
            <person name="Jenkins J."/>
            <person name="Shu S."/>
            <person name="Lovell J.T."/>
            <person name="Sreedasyam A."/>
            <person name="Maumus F."/>
            <person name="Tiley G.P."/>
            <person name="Fernandez-Pozo N."/>
            <person name="Barry K."/>
            <person name="Chen C."/>
            <person name="Wang M."/>
            <person name="Lipzen A."/>
            <person name="Daum C."/>
            <person name="Saski C.A."/>
            <person name="Payton A.C."/>
            <person name="Mcbreen J.C."/>
            <person name="Conrad R.E."/>
            <person name="Kollar L.M."/>
            <person name="Olsson S."/>
            <person name="Huttunen S."/>
            <person name="Landis J.B."/>
            <person name="Wickett N.J."/>
            <person name="Johnson M.G."/>
            <person name="Rensing S.A."/>
            <person name="Grimwood J."/>
            <person name="Schmutz J."/>
            <person name="Mcdaniel S.F."/>
        </authorList>
    </citation>
    <scope>NUCLEOTIDE SEQUENCE</scope>
    <source>
        <strain evidence="1">R40</strain>
    </source>
</reference>
<name>A0A8T0H6J1_CERPU</name>
<keyword evidence="2" id="KW-1185">Reference proteome</keyword>
<evidence type="ECO:0000313" key="2">
    <source>
        <dbReference type="Proteomes" id="UP000822688"/>
    </source>
</evidence>
<dbReference type="EMBL" id="CM026428">
    <property type="protein sequence ID" value="KAG0566860.1"/>
    <property type="molecule type" value="Genomic_DNA"/>
</dbReference>
<organism evidence="1 2">
    <name type="scientific">Ceratodon purpureus</name>
    <name type="common">Fire moss</name>
    <name type="synonym">Dicranum purpureum</name>
    <dbReference type="NCBI Taxonomy" id="3225"/>
    <lineage>
        <taxon>Eukaryota</taxon>
        <taxon>Viridiplantae</taxon>
        <taxon>Streptophyta</taxon>
        <taxon>Embryophyta</taxon>
        <taxon>Bryophyta</taxon>
        <taxon>Bryophytina</taxon>
        <taxon>Bryopsida</taxon>
        <taxon>Dicranidae</taxon>
        <taxon>Pseudoditrichales</taxon>
        <taxon>Ditrichaceae</taxon>
        <taxon>Ceratodon</taxon>
    </lineage>
</organism>
<dbReference type="Proteomes" id="UP000822688">
    <property type="component" value="Chromosome 7"/>
</dbReference>
<protein>
    <submittedName>
        <fullName evidence="1">Uncharacterized protein</fullName>
    </submittedName>
</protein>
<accession>A0A8T0H6J1</accession>